<sequence length="127" mass="14359">MHCKLLLFFTVALISAALAYPKTECGSGKTHDLFQGKREYGDRLLYTTHETISSKVLRKQTRDIVWPPGHPSLYTKITYIEVFDQIPDGKGGCAFLMDGGIGNNHVKLHLKTQRGGKFDFLIRIYGR</sequence>
<dbReference type="EMBL" id="PP517538">
    <property type="protein sequence ID" value="WXI02788.1"/>
    <property type="molecule type" value="mRNA"/>
</dbReference>
<dbReference type="AlphaFoldDB" id="A0AB38ZET3"/>
<feature type="signal peptide" evidence="1">
    <location>
        <begin position="1"/>
        <end position="19"/>
    </location>
</feature>
<organism evidence="2">
    <name type="scientific">Oncocephalus sp</name>
    <dbReference type="NCBI Taxonomy" id="2944721"/>
    <lineage>
        <taxon>Eukaryota</taxon>
        <taxon>Metazoa</taxon>
        <taxon>Ecdysozoa</taxon>
        <taxon>Arthropoda</taxon>
        <taxon>Hexapoda</taxon>
        <taxon>Insecta</taxon>
        <taxon>Pterygota</taxon>
        <taxon>Neoptera</taxon>
        <taxon>Paraneoptera</taxon>
        <taxon>Hemiptera</taxon>
        <taxon>Heteroptera</taxon>
        <taxon>Panheteroptera</taxon>
        <taxon>Cimicomorpha</taxon>
        <taxon>Reduviidae</taxon>
        <taxon>Stenopodainae</taxon>
        <taxon>Oncocephalus</taxon>
    </lineage>
</organism>
<reference evidence="2" key="1">
    <citation type="submission" date="2024-03" db="EMBL/GenBank/DDBJ databases">
        <title>Venom adaptation and exaptation during the trophic switch to blood-feeding by kissing bugs (Reduviidae: Triatominae).</title>
        <authorList>
            <person name="Zdenek C.N."/>
            <person name="Cardoso F.C."/>
            <person name="Robinson S.D."/>
            <person name="Mercedes R.S."/>
            <person name="Raidjoe E.R."/>
            <person name="Hernandez-Vargas M.J."/>
            <person name="Jin J."/>
            <person name="Corzo G."/>
            <person name="Vetter I."/>
            <person name="King G.F."/>
            <person name="Fry B.G."/>
            <person name="Walker A."/>
        </authorList>
    </citation>
    <scope>NUCLEOTIDE SEQUENCE</scope>
</reference>
<dbReference type="Pfam" id="PF15868">
    <property type="entry name" value="MBF2"/>
    <property type="match status" value="1"/>
</dbReference>
<feature type="chain" id="PRO_5044213208" evidence="1">
    <location>
        <begin position="20"/>
        <end position="127"/>
    </location>
</feature>
<protein>
    <submittedName>
        <fullName evidence="2">Heteropteran venom family 3 protein 2</fullName>
    </submittedName>
</protein>
<dbReference type="InterPro" id="IPR031734">
    <property type="entry name" value="MBF2"/>
</dbReference>
<evidence type="ECO:0000313" key="2">
    <source>
        <dbReference type="EMBL" id="WXI02788.1"/>
    </source>
</evidence>
<dbReference type="PANTHER" id="PTHR37685:SF1">
    <property type="entry name" value="GEO11136P1-RELATED"/>
    <property type="match status" value="1"/>
</dbReference>
<dbReference type="PANTHER" id="PTHR37685">
    <property type="entry name" value="GEO11136P1-RELATED"/>
    <property type="match status" value="1"/>
</dbReference>
<evidence type="ECO:0000256" key="1">
    <source>
        <dbReference type="SAM" id="SignalP"/>
    </source>
</evidence>
<keyword evidence="1" id="KW-0732">Signal</keyword>
<accession>A0AB38ZET3</accession>
<proteinExistence type="evidence at transcript level"/>
<name>A0AB38ZET3_9HEMI</name>